<evidence type="ECO:0000313" key="2">
    <source>
        <dbReference type="Proteomes" id="UP001610563"/>
    </source>
</evidence>
<dbReference type="NCBIfam" id="TIGR01571">
    <property type="entry name" value="A_thal_Cys_rich"/>
    <property type="match status" value="1"/>
</dbReference>
<gene>
    <name evidence="1" type="ORF">BJX66DRAFT_309654</name>
</gene>
<comment type="caution">
    <text evidence="1">The sequence shown here is derived from an EMBL/GenBank/DDBJ whole genome shotgun (WGS) entry which is preliminary data.</text>
</comment>
<name>A0ABR4FXN8_9EURO</name>
<accession>A0ABR4FXN8</accession>
<dbReference type="PANTHER" id="PTHR15907">
    <property type="entry name" value="DUF614 FAMILY PROTEIN-RELATED"/>
    <property type="match status" value="1"/>
</dbReference>
<organism evidence="1 2">
    <name type="scientific">Aspergillus keveii</name>
    <dbReference type="NCBI Taxonomy" id="714993"/>
    <lineage>
        <taxon>Eukaryota</taxon>
        <taxon>Fungi</taxon>
        <taxon>Dikarya</taxon>
        <taxon>Ascomycota</taxon>
        <taxon>Pezizomycotina</taxon>
        <taxon>Eurotiomycetes</taxon>
        <taxon>Eurotiomycetidae</taxon>
        <taxon>Eurotiales</taxon>
        <taxon>Aspergillaceae</taxon>
        <taxon>Aspergillus</taxon>
        <taxon>Aspergillus subgen. Nidulantes</taxon>
    </lineage>
</organism>
<evidence type="ECO:0000313" key="1">
    <source>
        <dbReference type="EMBL" id="KAL2788028.1"/>
    </source>
</evidence>
<reference evidence="1 2" key="1">
    <citation type="submission" date="2024-07" db="EMBL/GenBank/DDBJ databases">
        <title>Section-level genome sequencing and comparative genomics of Aspergillus sections Usti and Cavernicolus.</title>
        <authorList>
            <consortium name="Lawrence Berkeley National Laboratory"/>
            <person name="Nybo J.L."/>
            <person name="Vesth T.C."/>
            <person name="Theobald S."/>
            <person name="Frisvad J.C."/>
            <person name="Larsen T.O."/>
            <person name="Kjaerboelling I."/>
            <person name="Rothschild-Mancinelli K."/>
            <person name="Lyhne E.K."/>
            <person name="Kogle M.E."/>
            <person name="Barry K."/>
            <person name="Clum A."/>
            <person name="Na H."/>
            <person name="Ledsgaard L."/>
            <person name="Lin J."/>
            <person name="Lipzen A."/>
            <person name="Kuo A."/>
            <person name="Riley R."/>
            <person name="Mondo S."/>
            <person name="Labutti K."/>
            <person name="Haridas S."/>
            <person name="Pangalinan J."/>
            <person name="Salamov A.A."/>
            <person name="Simmons B.A."/>
            <person name="Magnuson J.K."/>
            <person name="Chen J."/>
            <person name="Drula E."/>
            <person name="Henrissat B."/>
            <person name="Wiebenga A."/>
            <person name="Lubbers R.J."/>
            <person name="Gomes A.C."/>
            <person name="Makela M.R."/>
            <person name="Stajich J."/>
            <person name="Grigoriev I.V."/>
            <person name="Mortensen U.H."/>
            <person name="De Vries R.P."/>
            <person name="Baker S.E."/>
            <person name="Andersen M.R."/>
        </authorList>
    </citation>
    <scope>NUCLEOTIDE SEQUENCE [LARGE SCALE GENOMIC DNA]</scope>
    <source>
        <strain evidence="1 2">CBS 209.92</strain>
    </source>
</reference>
<keyword evidence="2" id="KW-1185">Reference proteome</keyword>
<sequence>MAAPLDAPATAAQTPAPGRNWTHSFWEFWTPIDTCLMGWCCPCILFGKTQSRLEDPSLTNYSPINDNCLIWCGLNCCGASFLIRTKKRDELRKRYNITETHLERVLKMEPGSIKAKHGVEGSMVEDCLGSFFCPCCGVVQEEKEVVRLLAEGAQVAEGYRKTDGMAYP</sequence>
<protein>
    <recommendedName>
        <fullName evidence="3">PLAC8 family protein</fullName>
    </recommendedName>
</protein>
<dbReference type="EMBL" id="JBFTWV010000086">
    <property type="protein sequence ID" value="KAL2788028.1"/>
    <property type="molecule type" value="Genomic_DNA"/>
</dbReference>
<dbReference type="InterPro" id="IPR006461">
    <property type="entry name" value="PLAC_motif_containing"/>
</dbReference>
<dbReference type="Pfam" id="PF04749">
    <property type="entry name" value="PLAC8"/>
    <property type="match status" value="1"/>
</dbReference>
<evidence type="ECO:0008006" key="3">
    <source>
        <dbReference type="Google" id="ProtNLM"/>
    </source>
</evidence>
<proteinExistence type="predicted"/>
<dbReference type="Proteomes" id="UP001610563">
    <property type="component" value="Unassembled WGS sequence"/>
</dbReference>